<dbReference type="Proteomes" id="UP000290975">
    <property type="component" value="Unassembled WGS sequence"/>
</dbReference>
<sequence length="523" mass="59099">MVHSFAAIPSDAKENRMTLKQIFEQKKLNAQSEHIIFPQAFTSKFPDMKAEKAQKLFDRYIQTVCGALLRQISFIVDDHAQVSLDALINGCGEFRYQKQRYWVWNEFKELCPFFVVVTKGSNLSGQNTTVKINDNAISKLLAYVSDEVLVQQMVADAASSGTSPEWIDVDLANLKNYIDNAEHDLKHNAAGKSSEWVDKVRRNAIQAQIVHRIAANLDGKYPQYPKLSVFGRTYYHGLSIQTMSKQVRAAALGEHFQYDLSAAIYGIKLAIISGIVAKPKERHVENRLDGLFTYTKEYLREKDAIRRRLADQCLTETPINSAAKLRLVKQAITAIGFGAKTDAALWYDGHTPAIAQIIMNKADRERFLKDKFVANFIKEQGELTDAIILHLKRVGEFDPIKQKIKGAKHDKRVTDAHILAYLFQHYETDLMNDIVAIAQAEMPVIARIHDAFITSGKLSDATQGVINDKLREAHSLIRIECERVSGWQSLENRLKNEAIDRFEAAHKAFIAQEEAAARVAQHS</sequence>
<evidence type="ECO:0000313" key="2">
    <source>
        <dbReference type="Proteomes" id="UP000290975"/>
    </source>
</evidence>
<comment type="caution">
    <text evidence="1">The sequence shown here is derived from an EMBL/GenBank/DDBJ whole genome shotgun (WGS) entry which is preliminary data.</text>
</comment>
<gene>
    <name evidence="1" type="ORF">MBESOW_P1875</name>
</gene>
<keyword evidence="2" id="KW-1185">Reference proteome</keyword>
<accession>A0A401J1W7</accession>
<dbReference type="AlphaFoldDB" id="A0A401J1W7"/>
<name>A0A401J1W7_SPHXE</name>
<protein>
    <submittedName>
        <fullName evidence="1">Uncharacterized protein</fullName>
    </submittedName>
</protein>
<proteinExistence type="predicted"/>
<dbReference type="EMBL" id="BBQY01000004">
    <property type="protein sequence ID" value="GBH30620.1"/>
    <property type="molecule type" value="Genomic_DNA"/>
</dbReference>
<reference evidence="1 2" key="1">
    <citation type="submission" date="2014-12" db="EMBL/GenBank/DDBJ databases">
        <title>Whole genome sequencing of Sphingobium xenophagum OW59.</title>
        <authorList>
            <person name="Ohta Y."/>
            <person name="Nishi S."/>
            <person name="Hatada Y."/>
        </authorList>
    </citation>
    <scope>NUCLEOTIDE SEQUENCE [LARGE SCALE GENOMIC DNA]</scope>
    <source>
        <strain evidence="1 2">OW59</strain>
    </source>
</reference>
<organism evidence="1 2">
    <name type="scientific">Sphingobium xenophagum</name>
    <dbReference type="NCBI Taxonomy" id="121428"/>
    <lineage>
        <taxon>Bacteria</taxon>
        <taxon>Pseudomonadati</taxon>
        <taxon>Pseudomonadota</taxon>
        <taxon>Alphaproteobacteria</taxon>
        <taxon>Sphingomonadales</taxon>
        <taxon>Sphingomonadaceae</taxon>
        <taxon>Sphingobium</taxon>
    </lineage>
</organism>
<evidence type="ECO:0000313" key="1">
    <source>
        <dbReference type="EMBL" id="GBH30620.1"/>
    </source>
</evidence>